<evidence type="ECO:0000256" key="9">
    <source>
        <dbReference type="RuleBase" id="RU363032"/>
    </source>
</evidence>
<evidence type="ECO:0000256" key="6">
    <source>
        <dbReference type="ARBA" id="ARBA00022692"/>
    </source>
</evidence>
<dbReference type="PROSITE" id="PS50928">
    <property type="entry name" value="ABC_TM1"/>
    <property type="match status" value="1"/>
</dbReference>
<dbReference type="Pfam" id="PF00528">
    <property type="entry name" value="BPD_transp_1"/>
    <property type="match status" value="1"/>
</dbReference>
<organism evidence="11 12">
    <name type="scientific">Actinoalloteichus hoggarensis</name>
    <dbReference type="NCBI Taxonomy" id="1470176"/>
    <lineage>
        <taxon>Bacteria</taxon>
        <taxon>Bacillati</taxon>
        <taxon>Actinomycetota</taxon>
        <taxon>Actinomycetes</taxon>
        <taxon>Pseudonocardiales</taxon>
        <taxon>Pseudonocardiaceae</taxon>
        <taxon>Actinoalloteichus</taxon>
    </lineage>
</organism>
<keyword evidence="4 10" id="KW-1003">Cell membrane</keyword>
<feature type="transmembrane region" description="Helical" evidence="9">
    <location>
        <begin position="247"/>
        <end position="265"/>
    </location>
</feature>
<feature type="transmembrane region" description="Helical" evidence="9">
    <location>
        <begin position="141"/>
        <end position="162"/>
    </location>
</feature>
<keyword evidence="12" id="KW-1185">Reference proteome</keyword>
<dbReference type="GO" id="GO:0015098">
    <property type="term" value="F:molybdate ion transmembrane transporter activity"/>
    <property type="evidence" value="ECO:0007669"/>
    <property type="project" value="UniProtKB-UniRule"/>
</dbReference>
<keyword evidence="8 9" id="KW-0472">Membrane</keyword>
<dbReference type="EMBL" id="CP022521">
    <property type="protein sequence ID" value="ASO19147.1"/>
    <property type="molecule type" value="Genomic_DNA"/>
</dbReference>
<evidence type="ECO:0000313" key="11">
    <source>
        <dbReference type="EMBL" id="ASO19147.1"/>
    </source>
</evidence>
<keyword evidence="6 9" id="KW-0812">Transmembrane</keyword>
<evidence type="ECO:0000313" key="12">
    <source>
        <dbReference type="Proteomes" id="UP000204221"/>
    </source>
</evidence>
<evidence type="ECO:0000256" key="10">
    <source>
        <dbReference type="RuleBase" id="RU365097"/>
    </source>
</evidence>
<protein>
    <recommendedName>
        <fullName evidence="10">Molybdenum transport system permease</fullName>
    </recommendedName>
</protein>
<gene>
    <name evidence="11" type="primary">modB</name>
    <name evidence="11" type="ORF">AHOG_07500</name>
</gene>
<dbReference type="NCBIfam" id="TIGR02141">
    <property type="entry name" value="modB_ABC"/>
    <property type="match status" value="1"/>
</dbReference>
<feature type="transmembrane region" description="Helical" evidence="9">
    <location>
        <begin position="64"/>
        <end position="88"/>
    </location>
</feature>
<evidence type="ECO:0000256" key="2">
    <source>
        <dbReference type="ARBA" id="ARBA00007069"/>
    </source>
</evidence>
<comment type="subcellular location">
    <subcellularLocation>
        <location evidence="1 9">Cell membrane</location>
        <topology evidence="1 9">Multi-pass membrane protein</topology>
    </subcellularLocation>
</comment>
<dbReference type="InterPro" id="IPR000515">
    <property type="entry name" value="MetI-like"/>
</dbReference>
<comment type="similarity">
    <text evidence="2 10">Belongs to the binding-protein-dependent transport system permease family. CysTW subfamily.</text>
</comment>
<comment type="function">
    <text evidence="10">Part of the binding-protein-dependent transport system for molybdenum; probably responsible for the translocation of the substrate across the membrane.</text>
</comment>
<dbReference type="Gene3D" id="1.10.3720.10">
    <property type="entry name" value="MetI-like"/>
    <property type="match status" value="1"/>
</dbReference>
<dbReference type="PANTHER" id="PTHR30183:SF3">
    <property type="entry name" value="MOLYBDENUM TRANSPORT SYSTEM PERMEASE PROTEIN MODB"/>
    <property type="match status" value="1"/>
</dbReference>
<evidence type="ECO:0000256" key="1">
    <source>
        <dbReference type="ARBA" id="ARBA00004651"/>
    </source>
</evidence>
<reference evidence="11 12" key="1">
    <citation type="submission" date="2017-07" db="EMBL/GenBank/DDBJ databases">
        <title>Complete genome sequence of Actinoalloteichus hoggarensis DSM 45943, type strain of Actinoalloteichus hoggarensis.</title>
        <authorList>
            <person name="Ruckert C."/>
            <person name="Nouioui I."/>
            <person name="Willmese J."/>
            <person name="van Wezel G."/>
            <person name="Klenk H.-P."/>
            <person name="Kalinowski J."/>
            <person name="Zotchev S.B."/>
        </authorList>
    </citation>
    <scope>NUCLEOTIDE SEQUENCE [LARGE SCALE GENOMIC DNA]</scope>
    <source>
        <strain evidence="11 12">DSM 45943</strain>
    </source>
</reference>
<evidence type="ECO:0000256" key="7">
    <source>
        <dbReference type="ARBA" id="ARBA00022989"/>
    </source>
</evidence>
<feature type="transmembrane region" description="Helical" evidence="9">
    <location>
        <begin position="100"/>
        <end position="121"/>
    </location>
</feature>
<dbReference type="GO" id="GO:0005886">
    <property type="term" value="C:plasma membrane"/>
    <property type="evidence" value="ECO:0007669"/>
    <property type="project" value="UniProtKB-SubCell"/>
</dbReference>
<name>A0A221W055_9PSEU</name>
<keyword evidence="3 9" id="KW-0813">Transport</keyword>
<feature type="transmembrane region" description="Helical" evidence="9">
    <location>
        <begin position="191"/>
        <end position="211"/>
    </location>
</feature>
<evidence type="ECO:0000256" key="8">
    <source>
        <dbReference type="ARBA" id="ARBA00023136"/>
    </source>
</evidence>
<evidence type="ECO:0000256" key="3">
    <source>
        <dbReference type="ARBA" id="ARBA00022448"/>
    </source>
</evidence>
<evidence type="ECO:0000256" key="5">
    <source>
        <dbReference type="ARBA" id="ARBA00022505"/>
    </source>
</evidence>
<dbReference type="CDD" id="cd06261">
    <property type="entry name" value="TM_PBP2"/>
    <property type="match status" value="1"/>
</dbReference>
<dbReference type="InterPro" id="IPR035906">
    <property type="entry name" value="MetI-like_sf"/>
</dbReference>
<proteinExistence type="inferred from homology"/>
<accession>A0A221W055</accession>
<dbReference type="InterPro" id="IPR011867">
    <property type="entry name" value="ModB_ABC"/>
</dbReference>
<dbReference type="PANTHER" id="PTHR30183">
    <property type="entry name" value="MOLYBDENUM TRANSPORT SYSTEM PERMEASE PROTEIN MODB"/>
    <property type="match status" value="1"/>
</dbReference>
<dbReference type="NCBIfam" id="TIGR01581">
    <property type="entry name" value="Mo_ABC_porter"/>
    <property type="match status" value="1"/>
</dbReference>
<sequence>MNGEARRVRRRSRAVLGVPPMLILPAGLAVAFLIGPLIGLLIVAPWAELPARLATPEVFAALRLSLWCATAATVLCLLLGVPLAWILARAEFPGRRVLRALVTLPLVLPPVVGGVALLLFLGRRGLVGEHLHTWFGVSIPFTVLAVVLAEAFVAMPFLVLSVEGALRGADRRFEEAAATLGASRRLVFRRITLPSVAPGVLAGAVLCWARALGEFGATITFAGSLPGETQTMPSAVYVALQTSPDDAVVLSLLLLTVCVLVLVSLRERWTGGLR</sequence>
<dbReference type="InterPro" id="IPR006469">
    <property type="entry name" value="NifC_ABC_porter"/>
</dbReference>
<keyword evidence="7 9" id="KW-1133">Transmembrane helix</keyword>
<keyword evidence="5 10" id="KW-0500">Molybdenum</keyword>
<dbReference type="AlphaFoldDB" id="A0A221W055"/>
<feature type="transmembrane region" description="Helical" evidence="9">
    <location>
        <begin position="21"/>
        <end position="44"/>
    </location>
</feature>
<evidence type="ECO:0000256" key="4">
    <source>
        <dbReference type="ARBA" id="ARBA00022475"/>
    </source>
</evidence>
<dbReference type="Proteomes" id="UP000204221">
    <property type="component" value="Chromosome"/>
</dbReference>
<dbReference type="KEGG" id="ahg:AHOG_07500"/>
<dbReference type="SUPFAM" id="SSF161098">
    <property type="entry name" value="MetI-like"/>
    <property type="match status" value="1"/>
</dbReference>